<accession>A0A1U8BAP9</accession>
<sequence length="155" mass="17169">MQKQTIHTKDDQILAIVGRNSLSHCDGASSPSDRLPSSTLMEIVQKRIKEMLAHLSMPLPSTRFSFPTVLRPILFYFPKSSSRLLPSTTFRRHFTIFLVIGRNSLFSSVGHLRSTVACVVGGRLFSGAASMDSSAREGTLSLESMTDDLKPKVRE</sequence>
<name>A0A1U8BAP9_NELNU</name>
<organism evidence="1 2">
    <name type="scientific">Nelumbo nucifera</name>
    <name type="common">Sacred lotus</name>
    <dbReference type="NCBI Taxonomy" id="4432"/>
    <lineage>
        <taxon>Eukaryota</taxon>
        <taxon>Viridiplantae</taxon>
        <taxon>Streptophyta</taxon>
        <taxon>Embryophyta</taxon>
        <taxon>Tracheophyta</taxon>
        <taxon>Spermatophyta</taxon>
        <taxon>Magnoliopsida</taxon>
        <taxon>Proteales</taxon>
        <taxon>Nelumbonaceae</taxon>
        <taxon>Nelumbo</taxon>
    </lineage>
</organism>
<dbReference type="GeneID" id="104609038"/>
<proteinExistence type="predicted"/>
<dbReference type="RefSeq" id="XP_010273527.1">
    <property type="nucleotide sequence ID" value="XM_010275225.2"/>
</dbReference>
<reference evidence="2" key="1">
    <citation type="submission" date="2025-08" db="UniProtKB">
        <authorList>
            <consortium name="RefSeq"/>
        </authorList>
    </citation>
    <scope>IDENTIFICATION</scope>
</reference>
<protein>
    <submittedName>
        <fullName evidence="2">Uncharacterized protein LOC104609038</fullName>
    </submittedName>
</protein>
<evidence type="ECO:0000313" key="2">
    <source>
        <dbReference type="RefSeq" id="XP_010273527.1"/>
    </source>
</evidence>
<keyword evidence="1" id="KW-1185">Reference proteome</keyword>
<dbReference type="AlphaFoldDB" id="A0A1U8BAP9"/>
<evidence type="ECO:0000313" key="1">
    <source>
        <dbReference type="Proteomes" id="UP000189703"/>
    </source>
</evidence>
<gene>
    <name evidence="2" type="primary">LOC104609038</name>
</gene>
<dbReference type="Proteomes" id="UP000189703">
    <property type="component" value="Unplaced"/>
</dbReference>
<dbReference type="KEGG" id="nnu:104609038"/>
<dbReference type="InParanoid" id="A0A1U8BAP9"/>